<dbReference type="Proteomes" id="UP000772812">
    <property type="component" value="Unassembled WGS sequence"/>
</dbReference>
<proteinExistence type="inferred from homology"/>
<name>A0ABS1GFE6_9AQUI</name>
<comment type="caution">
    <text evidence="7">The sequence shown here is derived from an EMBL/GenBank/DDBJ whole genome shotgun (WGS) entry which is preliminary data.</text>
</comment>
<dbReference type="NCBIfam" id="TIGR00195">
    <property type="entry name" value="exoDNase_III"/>
    <property type="match status" value="1"/>
</dbReference>
<accession>A0ABS1GFE6</accession>
<reference evidence="7 8" key="1">
    <citation type="journal article" date="2021" name="Syst. Appl. Microbiol.">
        <title>Persephonella atlantica sp. nov.: How to adapt to physico-chemical gradients in high temperature hydrothermal habitats.</title>
        <authorList>
            <person name="Francois D.X."/>
            <person name="Godfroy A."/>
            <person name="Mathien C."/>
            <person name="Aube J."/>
            <person name="Cathalot C."/>
            <person name="Lesongeur F."/>
            <person name="L'Haridon S."/>
            <person name="Philippon X."/>
            <person name="Roussel E.G."/>
        </authorList>
    </citation>
    <scope>NUCLEOTIDE SEQUENCE [LARGE SCALE GENOMIC DNA]</scope>
    <source>
        <strain evidence="7 8">MO1340</strain>
    </source>
</reference>
<evidence type="ECO:0000256" key="1">
    <source>
        <dbReference type="ARBA" id="ARBA00001946"/>
    </source>
</evidence>
<keyword evidence="3" id="KW-0479">Metal-binding</keyword>
<dbReference type="PROSITE" id="PS51435">
    <property type="entry name" value="AP_NUCLEASE_F1_4"/>
    <property type="match status" value="1"/>
</dbReference>
<keyword evidence="5" id="KW-0460">Magnesium</keyword>
<dbReference type="RefSeq" id="WP_242462828.1">
    <property type="nucleotide sequence ID" value="NZ_JAACYA010000001.1"/>
</dbReference>
<dbReference type="InterPro" id="IPR004808">
    <property type="entry name" value="AP_endonuc_1"/>
</dbReference>
<feature type="domain" description="Endonuclease/exonuclease/phosphatase" evidence="6">
    <location>
        <begin position="6"/>
        <end position="252"/>
    </location>
</feature>
<dbReference type="CDD" id="cd09086">
    <property type="entry name" value="ExoIII-like_AP-endo"/>
    <property type="match status" value="1"/>
</dbReference>
<organism evidence="7 8">
    <name type="scientific">Persephonella atlantica</name>
    <dbReference type="NCBI Taxonomy" id="2699429"/>
    <lineage>
        <taxon>Bacteria</taxon>
        <taxon>Pseudomonadati</taxon>
        <taxon>Aquificota</taxon>
        <taxon>Aquificia</taxon>
        <taxon>Aquificales</taxon>
        <taxon>Hydrogenothermaceae</taxon>
        <taxon>Persephonella</taxon>
    </lineage>
</organism>
<evidence type="ECO:0000256" key="3">
    <source>
        <dbReference type="ARBA" id="ARBA00022723"/>
    </source>
</evidence>
<comment type="similarity">
    <text evidence="2">Belongs to the DNA repair enzymes AP/ExoA family.</text>
</comment>
<dbReference type="InterPro" id="IPR036691">
    <property type="entry name" value="Endo/exonu/phosph_ase_sf"/>
</dbReference>
<dbReference type="PANTHER" id="PTHR43250">
    <property type="entry name" value="EXODEOXYRIBONUCLEASE III"/>
    <property type="match status" value="1"/>
</dbReference>
<evidence type="ECO:0000313" key="8">
    <source>
        <dbReference type="Proteomes" id="UP000772812"/>
    </source>
</evidence>
<dbReference type="PANTHER" id="PTHR43250:SF2">
    <property type="entry name" value="EXODEOXYRIBONUCLEASE III"/>
    <property type="match status" value="1"/>
</dbReference>
<comment type="cofactor">
    <cofactor evidence="1">
        <name>Mg(2+)</name>
        <dbReference type="ChEBI" id="CHEBI:18420"/>
    </cofactor>
</comment>
<keyword evidence="4 7" id="KW-0378">Hydrolase</keyword>
<keyword evidence="8" id="KW-1185">Reference proteome</keyword>
<dbReference type="Gene3D" id="3.60.10.10">
    <property type="entry name" value="Endonuclease/exonuclease/phosphatase"/>
    <property type="match status" value="1"/>
</dbReference>
<dbReference type="EMBL" id="JAACYA010000001">
    <property type="protein sequence ID" value="MBK3331651.1"/>
    <property type="molecule type" value="Genomic_DNA"/>
</dbReference>
<gene>
    <name evidence="7" type="primary">xth</name>
    <name evidence="7" type="ORF">GWK41_01060</name>
</gene>
<dbReference type="SUPFAM" id="SSF56219">
    <property type="entry name" value="DNase I-like"/>
    <property type="match status" value="1"/>
</dbReference>
<evidence type="ECO:0000313" key="7">
    <source>
        <dbReference type="EMBL" id="MBK3331651.1"/>
    </source>
</evidence>
<evidence type="ECO:0000256" key="5">
    <source>
        <dbReference type="ARBA" id="ARBA00022842"/>
    </source>
</evidence>
<dbReference type="EC" id="3.1.11.2" evidence="7"/>
<dbReference type="InterPro" id="IPR037493">
    <property type="entry name" value="ExoIII-like"/>
</dbReference>
<evidence type="ECO:0000259" key="6">
    <source>
        <dbReference type="Pfam" id="PF03372"/>
    </source>
</evidence>
<evidence type="ECO:0000256" key="4">
    <source>
        <dbReference type="ARBA" id="ARBA00022801"/>
    </source>
</evidence>
<protein>
    <submittedName>
        <fullName evidence="7">Exodeoxyribonuclease III</fullName>
        <ecNumber evidence="7">3.1.11.2</ecNumber>
    </submittedName>
</protein>
<dbReference type="GO" id="GO:0008311">
    <property type="term" value="F:double-stranded DNA 3'-5' DNA exonuclease activity"/>
    <property type="evidence" value="ECO:0007669"/>
    <property type="project" value="UniProtKB-EC"/>
</dbReference>
<dbReference type="Pfam" id="PF03372">
    <property type="entry name" value="Exo_endo_phos"/>
    <property type="match status" value="1"/>
</dbReference>
<sequence>MLKISTFNVNSIRARKELIIRWLTEKEKDIDILCFQEVKVEEELFPYEDFKKLGYNCYIYSQKGYNGVATLSKIKATQIIKGIGDSYFDQQKRVLTAKINDIWIINTYAPHGDLRGTDKYYYKLDWYAKFLEFINHNFSPDEKIILLGDLNVAMEDIDLWDPELLRDSIGTMEEEREALKKILNWGFVDFFRYLYPDKRQFTWWDYIGGAIWRNEGMRIDYILATQPLIPHLKDIYVDLWTRRRRTPKPSDHAPVIGVFDV</sequence>
<dbReference type="InterPro" id="IPR005135">
    <property type="entry name" value="Endo/exonuclease/phosphatase"/>
</dbReference>
<evidence type="ECO:0000256" key="2">
    <source>
        <dbReference type="ARBA" id="ARBA00007092"/>
    </source>
</evidence>
<dbReference type="NCBIfam" id="TIGR00633">
    <property type="entry name" value="xth"/>
    <property type="match status" value="1"/>
</dbReference>